<reference evidence="10" key="1">
    <citation type="journal article" date="2019" name="Sci. Rep.">
        <title>Draft genome of Tanacetum cinerariifolium, the natural source of mosquito coil.</title>
        <authorList>
            <person name="Yamashiro T."/>
            <person name="Shiraishi A."/>
            <person name="Satake H."/>
            <person name="Nakayama K."/>
        </authorList>
    </citation>
    <scope>NUCLEOTIDE SEQUENCE</scope>
</reference>
<dbReference type="SUPFAM" id="SSF46589">
    <property type="entry name" value="tRNA-binding arm"/>
    <property type="match status" value="1"/>
</dbReference>
<evidence type="ECO:0000256" key="8">
    <source>
        <dbReference type="ARBA" id="ARBA00047552"/>
    </source>
</evidence>
<evidence type="ECO:0000313" key="10">
    <source>
        <dbReference type="EMBL" id="GFD08879.1"/>
    </source>
</evidence>
<dbReference type="AlphaFoldDB" id="A0A699THU8"/>
<dbReference type="FunFam" id="1.10.287.380:FF:000001">
    <property type="entry name" value="Valine--tRNA ligase"/>
    <property type="match status" value="1"/>
</dbReference>
<dbReference type="Pfam" id="PF10458">
    <property type="entry name" value="Val_tRNA-synt_C"/>
    <property type="match status" value="1"/>
</dbReference>
<dbReference type="EMBL" id="BKCJ011241488">
    <property type="protein sequence ID" value="GFD08879.1"/>
    <property type="molecule type" value="Genomic_DNA"/>
</dbReference>
<keyword evidence="6" id="KW-0030">Aminoacyl-tRNA synthetase</keyword>
<evidence type="ECO:0000256" key="7">
    <source>
        <dbReference type="ARBA" id="ARBA00029936"/>
    </source>
</evidence>
<gene>
    <name evidence="10" type="ORF">Tci_880848</name>
</gene>
<dbReference type="InterPro" id="IPR019499">
    <property type="entry name" value="Val-tRNA_synth_tRNA-bd"/>
</dbReference>
<evidence type="ECO:0000256" key="6">
    <source>
        <dbReference type="ARBA" id="ARBA00023146"/>
    </source>
</evidence>
<accession>A0A699THU8</accession>
<name>A0A699THU8_TANCI</name>
<evidence type="ECO:0000256" key="5">
    <source>
        <dbReference type="ARBA" id="ARBA00022917"/>
    </source>
</evidence>
<feature type="domain" description="Valyl-tRNA synthetase tRNA-binding arm" evidence="9">
    <location>
        <begin position="1"/>
        <end position="58"/>
    </location>
</feature>
<evidence type="ECO:0000259" key="9">
    <source>
        <dbReference type="Pfam" id="PF10458"/>
    </source>
</evidence>
<keyword evidence="4" id="KW-0067">ATP-binding</keyword>
<dbReference type="GO" id="GO:0005524">
    <property type="term" value="F:ATP binding"/>
    <property type="evidence" value="ECO:0007669"/>
    <property type="project" value="UniProtKB-KW"/>
</dbReference>
<feature type="non-terminal residue" evidence="10">
    <location>
        <position position="1"/>
    </location>
</feature>
<dbReference type="EC" id="6.1.1.9" evidence="1"/>
<comment type="catalytic activity">
    <reaction evidence="8">
        <text>tRNA(Val) + L-valine + ATP = L-valyl-tRNA(Val) + AMP + diphosphate</text>
        <dbReference type="Rhea" id="RHEA:10704"/>
        <dbReference type="Rhea" id="RHEA-COMP:9672"/>
        <dbReference type="Rhea" id="RHEA-COMP:9708"/>
        <dbReference type="ChEBI" id="CHEBI:30616"/>
        <dbReference type="ChEBI" id="CHEBI:33019"/>
        <dbReference type="ChEBI" id="CHEBI:57762"/>
        <dbReference type="ChEBI" id="CHEBI:78442"/>
        <dbReference type="ChEBI" id="CHEBI:78537"/>
        <dbReference type="ChEBI" id="CHEBI:456215"/>
        <dbReference type="EC" id="6.1.1.9"/>
    </reaction>
</comment>
<proteinExistence type="predicted"/>
<dbReference type="InterPro" id="IPR037118">
    <property type="entry name" value="Val-tRNA_synth_C_sf"/>
</dbReference>
<keyword evidence="3" id="KW-0547">Nucleotide-binding</keyword>
<dbReference type="GO" id="GO:0004832">
    <property type="term" value="F:valine-tRNA ligase activity"/>
    <property type="evidence" value="ECO:0007669"/>
    <property type="project" value="UniProtKB-EC"/>
</dbReference>
<evidence type="ECO:0000256" key="1">
    <source>
        <dbReference type="ARBA" id="ARBA00013169"/>
    </source>
</evidence>
<sequence length="58" mass="6530">RLEKELEYAQGFRDSVNKKLSNEKFVANAKPDVLERERQKLADTEGKIAALEQALGAL</sequence>
<dbReference type="Gene3D" id="1.10.287.380">
    <property type="entry name" value="Valyl-tRNA synthetase, C-terminal domain"/>
    <property type="match status" value="1"/>
</dbReference>
<keyword evidence="2" id="KW-0436">Ligase</keyword>
<evidence type="ECO:0000256" key="2">
    <source>
        <dbReference type="ARBA" id="ARBA00022598"/>
    </source>
</evidence>
<keyword evidence="5" id="KW-0648">Protein biosynthesis</keyword>
<protein>
    <recommendedName>
        <fullName evidence="1">valine--tRNA ligase</fullName>
        <ecNumber evidence="1">6.1.1.9</ecNumber>
    </recommendedName>
    <alternativeName>
        <fullName evidence="7">Valyl-tRNA synthetase</fullName>
    </alternativeName>
</protein>
<comment type="caution">
    <text evidence="10">The sequence shown here is derived from an EMBL/GenBank/DDBJ whole genome shotgun (WGS) entry which is preliminary data.</text>
</comment>
<dbReference type="GO" id="GO:0006438">
    <property type="term" value="P:valyl-tRNA aminoacylation"/>
    <property type="evidence" value="ECO:0007669"/>
    <property type="project" value="InterPro"/>
</dbReference>
<evidence type="ECO:0000256" key="3">
    <source>
        <dbReference type="ARBA" id="ARBA00022741"/>
    </source>
</evidence>
<dbReference type="GO" id="GO:0005737">
    <property type="term" value="C:cytoplasm"/>
    <property type="evidence" value="ECO:0007669"/>
    <property type="project" value="InterPro"/>
</dbReference>
<dbReference type="InterPro" id="IPR010978">
    <property type="entry name" value="tRNA-bd_arm"/>
</dbReference>
<evidence type="ECO:0000256" key="4">
    <source>
        <dbReference type="ARBA" id="ARBA00022840"/>
    </source>
</evidence>
<organism evidence="10">
    <name type="scientific">Tanacetum cinerariifolium</name>
    <name type="common">Dalmatian daisy</name>
    <name type="synonym">Chrysanthemum cinerariifolium</name>
    <dbReference type="NCBI Taxonomy" id="118510"/>
    <lineage>
        <taxon>Eukaryota</taxon>
        <taxon>Viridiplantae</taxon>
        <taxon>Streptophyta</taxon>
        <taxon>Embryophyta</taxon>
        <taxon>Tracheophyta</taxon>
        <taxon>Spermatophyta</taxon>
        <taxon>Magnoliopsida</taxon>
        <taxon>eudicotyledons</taxon>
        <taxon>Gunneridae</taxon>
        <taxon>Pentapetalae</taxon>
        <taxon>asterids</taxon>
        <taxon>campanulids</taxon>
        <taxon>Asterales</taxon>
        <taxon>Asteraceae</taxon>
        <taxon>Asteroideae</taxon>
        <taxon>Anthemideae</taxon>
        <taxon>Anthemidinae</taxon>
        <taxon>Tanacetum</taxon>
    </lineage>
</organism>